<reference evidence="2" key="1">
    <citation type="submission" date="2022-09" db="EMBL/GenBank/DDBJ databases">
        <title>Fusarium specimens isolated from Avocado Roots.</title>
        <authorList>
            <person name="Stajich J."/>
            <person name="Roper C."/>
            <person name="Heimlech-Rivalta G."/>
        </authorList>
    </citation>
    <scope>NUCLEOTIDE SEQUENCE</scope>
    <source>
        <strain evidence="2">CF00136</strain>
    </source>
</reference>
<dbReference type="SUPFAM" id="SSF53474">
    <property type="entry name" value="alpha/beta-Hydrolases"/>
    <property type="match status" value="1"/>
</dbReference>
<proteinExistence type="predicted"/>
<sequence length="143" mass="16274">MRDDKIGEKTNAHLSAPDPDWEVVARSRAQVEEKLDALFQLPVEQFRQVVYVPPPLPADAPVPGQDITIHESHVTVRDGSSIRLRIYKPMNSTERNALFLNIHGGGWTTGQPETEEWQNRLIAFRNQIIVVSADYRLYDQTTP</sequence>
<keyword evidence="3" id="KW-1185">Reference proteome</keyword>
<dbReference type="OrthoDB" id="408631at2759"/>
<dbReference type="EMBL" id="JAOQAZ010000053">
    <property type="protein sequence ID" value="KAJ4244009.1"/>
    <property type="molecule type" value="Genomic_DNA"/>
</dbReference>
<comment type="caution">
    <text evidence="2">The sequence shown here is derived from an EMBL/GenBank/DDBJ whole genome shotgun (WGS) entry which is preliminary data.</text>
</comment>
<dbReference type="AlphaFoldDB" id="A0A9W8RL77"/>
<dbReference type="InterPro" id="IPR029058">
    <property type="entry name" value="AB_hydrolase_fold"/>
</dbReference>
<gene>
    <name evidence="2" type="ORF">NW762_014622</name>
</gene>
<accession>A0A9W8RL77</accession>
<protein>
    <recommendedName>
        <fullName evidence="1">BD-FAE-like domain-containing protein</fullName>
    </recommendedName>
</protein>
<evidence type="ECO:0000313" key="2">
    <source>
        <dbReference type="EMBL" id="KAJ4244009.1"/>
    </source>
</evidence>
<dbReference type="Proteomes" id="UP001152049">
    <property type="component" value="Unassembled WGS sequence"/>
</dbReference>
<evidence type="ECO:0000313" key="3">
    <source>
        <dbReference type="Proteomes" id="UP001152049"/>
    </source>
</evidence>
<feature type="domain" description="BD-FAE-like" evidence="1">
    <location>
        <begin position="84"/>
        <end position="141"/>
    </location>
</feature>
<organism evidence="2 3">
    <name type="scientific">Fusarium torreyae</name>
    <dbReference type="NCBI Taxonomy" id="1237075"/>
    <lineage>
        <taxon>Eukaryota</taxon>
        <taxon>Fungi</taxon>
        <taxon>Dikarya</taxon>
        <taxon>Ascomycota</taxon>
        <taxon>Pezizomycotina</taxon>
        <taxon>Sordariomycetes</taxon>
        <taxon>Hypocreomycetidae</taxon>
        <taxon>Hypocreales</taxon>
        <taxon>Nectriaceae</taxon>
        <taxon>Fusarium</taxon>
    </lineage>
</organism>
<evidence type="ECO:0000259" key="1">
    <source>
        <dbReference type="Pfam" id="PF20434"/>
    </source>
</evidence>
<dbReference type="Pfam" id="PF20434">
    <property type="entry name" value="BD-FAE"/>
    <property type="match status" value="1"/>
</dbReference>
<name>A0A9W8RL77_9HYPO</name>
<dbReference type="Gene3D" id="3.40.50.1820">
    <property type="entry name" value="alpha/beta hydrolase"/>
    <property type="match status" value="1"/>
</dbReference>
<dbReference type="InterPro" id="IPR049492">
    <property type="entry name" value="BD-FAE-like_dom"/>
</dbReference>